<proteinExistence type="predicted"/>
<evidence type="ECO:0000256" key="4">
    <source>
        <dbReference type="ARBA" id="ARBA00023136"/>
    </source>
</evidence>
<evidence type="ECO:0000313" key="8">
    <source>
        <dbReference type="Proteomes" id="UP001139722"/>
    </source>
</evidence>
<dbReference type="GO" id="GO:0016020">
    <property type="term" value="C:membrane"/>
    <property type="evidence" value="ECO:0007669"/>
    <property type="project" value="UniProtKB-SubCell"/>
</dbReference>
<dbReference type="InterPro" id="IPR023908">
    <property type="entry name" value="xxxLxxG_rpt"/>
</dbReference>
<feature type="transmembrane region" description="Helical" evidence="5">
    <location>
        <begin position="21"/>
        <end position="41"/>
    </location>
</feature>
<feature type="transmembrane region" description="Helical" evidence="5">
    <location>
        <begin position="492"/>
        <end position="517"/>
    </location>
</feature>
<name>A0A9X2GZX3_9MICO</name>
<evidence type="ECO:0000256" key="5">
    <source>
        <dbReference type="SAM" id="Phobius"/>
    </source>
</evidence>
<dbReference type="AlphaFoldDB" id="A0A9X2GZX3"/>
<dbReference type="InterPro" id="IPR013525">
    <property type="entry name" value="ABC2_TM"/>
</dbReference>
<feature type="transmembrane region" description="Helical" evidence="5">
    <location>
        <begin position="553"/>
        <end position="572"/>
    </location>
</feature>
<dbReference type="NCBIfam" id="TIGR03062">
    <property type="entry name" value="pip_yhgE_Cterm"/>
    <property type="match status" value="1"/>
</dbReference>
<dbReference type="PANTHER" id="PTHR43077">
    <property type="entry name" value="TRANSPORT PERMEASE YVFS-RELATED"/>
    <property type="match status" value="1"/>
</dbReference>
<dbReference type="Pfam" id="PF12698">
    <property type="entry name" value="ABC2_membrane_3"/>
    <property type="match status" value="1"/>
</dbReference>
<dbReference type="OrthoDB" id="9811483at2"/>
<dbReference type="RefSeq" id="WP_156998268.1">
    <property type="nucleotide sequence ID" value="NZ_JAMZDY010000001.1"/>
</dbReference>
<evidence type="ECO:0000256" key="3">
    <source>
        <dbReference type="ARBA" id="ARBA00022989"/>
    </source>
</evidence>
<keyword evidence="3 5" id="KW-1133">Transmembrane helix</keyword>
<dbReference type="Proteomes" id="UP001139722">
    <property type="component" value="Unassembled WGS sequence"/>
</dbReference>
<dbReference type="SUPFAM" id="SSF58104">
    <property type="entry name" value="Methyl-accepting chemotaxis protein (MCP) signaling domain"/>
    <property type="match status" value="1"/>
</dbReference>
<dbReference type="GO" id="GO:0140359">
    <property type="term" value="F:ABC-type transporter activity"/>
    <property type="evidence" value="ECO:0007669"/>
    <property type="project" value="InterPro"/>
</dbReference>
<protein>
    <submittedName>
        <fullName evidence="7">Membrane protein</fullName>
    </submittedName>
</protein>
<dbReference type="NCBIfam" id="TIGR03057">
    <property type="entry name" value="xxxLxxG_by_4"/>
    <property type="match status" value="4"/>
</dbReference>
<accession>A0A9X2GZX3</accession>
<feature type="transmembrane region" description="Helical" evidence="5">
    <location>
        <begin position="611"/>
        <end position="629"/>
    </location>
</feature>
<dbReference type="Gene3D" id="1.10.287.950">
    <property type="entry name" value="Methyl-accepting chemotaxis protein"/>
    <property type="match status" value="1"/>
</dbReference>
<gene>
    <name evidence="7" type="ORF">BJ978_001272</name>
</gene>
<evidence type="ECO:0000313" key="7">
    <source>
        <dbReference type="EMBL" id="MCP2370596.1"/>
    </source>
</evidence>
<dbReference type="EMBL" id="JAMZDY010000001">
    <property type="protein sequence ID" value="MCP2370596.1"/>
    <property type="molecule type" value="Genomic_DNA"/>
</dbReference>
<feature type="transmembrane region" description="Helical" evidence="5">
    <location>
        <begin position="451"/>
        <end position="471"/>
    </location>
</feature>
<dbReference type="InterPro" id="IPR051328">
    <property type="entry name" value="T7SS_ABC-Transporter"/>
</dbReference>
<evidence type="ECO:0000256" key="2">
    <source>
        <dbReference type="ARBA" id="ARBA00022692"/>
    </source>
</evidence>
<evidence type="ECO:0000259" key="6">
    <source>
        <dbReference type="Pfam" id="PF12698"/>
    </source>
</evidence>
<keyword evidence="4 5" id="KW-0472">Membrane</keyword>
<reference evidence="7" key="1">
    <citation type="submission" date="2022-06" db="EMBL/GenBank/DDBJ databases">
        <title>Sequencing the genomes of 1000 actinobacteria strains.</title>
        <authorList>
            <person name="Klenk H.-P."/>
        </authorList>
    </citation>
    <scope>NUCLEOTIDE SEQUENCE</scope>
    <source>
        <strain evidence="7">DSM 22016</strain>
    </source>
</reference>
<dbReference type="PANTHER" id="PTHR43077:SF5">
    <property type="entry name" value="PHAGE INFECTION PROTEIN"/>
    <property type="match status" value="1"/>
</dbReference>
<dbReference type="InterPro" id="IPR017501">
    <property type="entry name" value="Phage_infect_YhgE_C"/>
</dbReference>
<dbReference type="InterPro" id="IPR017500">
    <property type="entry name" value="Phage_infect_YhgE_N"/>
</dbReference>
<keyword evidence="2 5" id="KW-0812">Transmembrane</keyword>
<organism evidence="7 8">
    <name type="scientific">Agromyces terreus</name>
    <dbReference type="NCBI Taxonomy" id="424795"/>
    <lineage>
        <taxon>Bacteria</taxon>
        <taxon>Bacillati</taxon>
        <taxon>Actinomycetota</taxon>
        <taxon>Actinomycetes</taxon>
        <taxon>Micrococcales</taxon>
        <taxon>Microbacteriaceae</taxon>
        <taxon>Agromyces</taxon>
    </lineage>
</organism>
<comment type="caution">
    <text evidence="7">The sequence shown here is derived from an EMBL/GenBank/DDBJ whole genome shotgun (WGS) entry which is preliminary data.</text>
</comment>
<feature type="transmembrane region" description="Helical" evidence="5">
    <location>
        <begin position="523"/>
        <end position="546"/>
    </location>
</feature>
<dbReference type="NCBIfam" id="TIGR03061">
    <property type="entry name" value="pip_yhgE_Nterm"/>
    <property type="match status" value="1"/>
</dbReference>
<sequence length="647" mass="65489">MKVPQMIAAEFRRLFSTRMSVIALIALVAVPVLYGGLYLWANQDPYAKLPEVPVALVVDDEGSPATADADARNVGDEVADELIEDGAFDWHRVSADEAADGLADSSYDFVITLPADFSEALASIQTDAPHQAEIILETSDANSYLAGTIGEQAVKTIRTTVAEQVGREAASLLLDSISTIRGKIVEAADGAQQLADGTLTAIDGTTQLGSGATQLADGTAALASGTRQVADGSAALASGAQQVADGSATLAAGAQQVADGNAQLAASADRVGSAVGDAAASVPEARAEIADRLTAAGVDQATIDDVLARLDPIGDDIAAGNARVQEVVGQIDQLAEGSAQVASGSADLAAGSADVASGSSTLAAGATAAADGASTAASGAATLRDGIGTLGEGLDELGTGAQTLHSGLADGASSIPDSDQALRDAQAKTIADPVSLETDALTEAGNYGAGLAPFFAALAGWIGIYALFLIVKPISRRAITALHSPIRVTLAGWLTPGILGAVQMGGLFTVLAVTLGFPMTHPLGTLGVMVLASTTYAAIILALNVWLGSVGQFLGLVLMVLQLVTAGGTFPWQTLPAPLAALHHVLPMGYVVDMMRQVMYGGDLGRAASDSIVLLVWLVGALAIAAIGVTRMTHFRTLRDLQPSLIG</sequence>
<evidence type="ECO:0000256" key="1">
    <source>
        <dbReference type="ARBA" id="ARBA00004141"/>
    </source>
</evidence>
<feature type="domain" description="ABC-2 type transporter transmembrane" evidence="6">
    <location>
        <begin position="425"/>
        <end position="627"/>
    </location>
</feature>
<dbReference type="Gene3D" id="3.40.1710.10">
    <property type="entry name" value="abc type-2 transporter like domain"/>
    <property type="match status" value="1"/>
</dbReference>
<comment type="subcellular location">
    <subcellularLocation>
        <location evidence="1">Membrane</location>
        <topology evidence="1">Multi-pass membrane protein</topology>
    </subcellularLocation>
</comment>
<keyword evidence="8" id="KW-1185">Reference proteome</keyword>